<evidence type="ECO:0000256" key="1">
    <source>
        <dbReference type="PROSITE-ProRule" id="PRU00023"/>
    </source>
</evidence>
<proteinExistence type="predicted"/>
<accession>A0AAN8USV9</accession>
<dbReference type="Proteomes" id="UP001370490">
    <property type="component" value="Unassembled WGS sequence"/>
</dbReference>
<dbReference type="PANTHER" id="PTHR43392:SF2">
    <property type="entry name" value="AAA-TYPE ATPASE FAMILY PROTEIN _ ANKYRIN REPEAT FAMILY PROTEIN"/>
    <property type="match status" value="1"/>
</dbReference>
<dbReference type="InterPro" id="IPR002110">
    <property type="entry name" value="Ankyrin_rpt"/>
</dbReference>
<dbReference type="EMBL" id="JBAMMX010000025">
    <property type="protein sequence ID" value="KAK6915328.1"/>
    <property type="molecule type" value="Genomic_DNA"/>
</dbReference>
<dbReference type="InterPro" id="IPR050773">
    <property type="entry name" value="CbxX/CfxQ_RuBisCO_ESX"/>
</dbReference>
<dbReference type="PROSITE" id="PS50297">
    <property type="entry name" value="ANK_REP_REGION"/>
    <property type="match status" value="1"/>
</dbReference>
<organism evidence="2 3">
    <name type="scientific">Dillenia turbinata</name>
    <dbReference type="NCBI Taxonomy" id="194707"/>
    <lineage>
        <taxon>Eukaryota</taxon>
        <taxon>Viridiplantae</taxon>
        <taxon>Streptophyta</taxon>
        <taxon>Embryophyta</taxon>
        <taxon>Tracheophyta</taxon>
        <taxon>Spermatophyta</taxon>
        <taxon>Magnoliopsida</taxon>
        <taxon>eudicotyledons</taxon>
        <taxon>Gunneridae</taxon>
        <taxon>Pentapetalae</taxon>
        <taxon>Dilleniales</taxon>
        <taxon>Dilleniaceae</taxon>
        <taxon>Dillenia</taxon>
    </lineage>
</organism>
<name>A0AAN8USV9_9MAGN</name>
<evidence type="ECO:0000313" key="3">
    <source>
        <dbReference type="Proteomes" id="UP001370490"/>
    </source>
</evidence>
<dbReference type="PANTHER" id="PTHR43392">
    <property type="entry name" value="AAA-TYPE ATPASE FAMILY PROTEIN / ANKYRIN REPEAT FAMILY PROTEIN"/>
    <property type="match status" value="1"/>
</dbReference>
<protein>
    <submittedName>
        <fullName evidence="2">Ankyrin repeat</fullName>
    </submittedName>
</protein>
<dbReference type="InterPro" id="IPR036770">
    <property type="entry name" value="Ankyrin_rpt-contain_sf"/>
</dbReference>
<feature type="repeat" description="ANK" evidence="1">
    <location>
        <begin position="2"/>
        <end position="34"/>
    </location>
</feature>
<gene>
    <name evidence="2" type="ORF">RJ641_020445</name>
</gene>
<dbReference type="GO" id="GO:0016887">
    <property type="term" value="F:ATP hydrolysis activity"/>
    <property type="evidence" value="ECO:0007669"/>
    <property type="project" value="TreeGrafter"/>
</dbReference>
<sequence length="203" mass="22436">MYGETPLHMAAKNGCSEAARLLLARGAFIKAKAKNGITPLHLSICAKDNEVMTPLNHLSLGPGNEKLQNLLNKHLEQQRTQKALKACSETQSKMDELERSPLVVIDGGVDRMFWLVTISTFMSPYFLIFDGVGWTILLGPGSPYEIVFNLVGSAGPNLIVMEWKAWMGLLRQWHSLLSQPILSRVNCGIVLSFIFSQGIRVNG</sequence>
<dbReference type="Pfam" id="PF13857">
    <property type="entry name" value="Ank_5"/>
    <property type="match status" value="1"/>
</dbReference>
<comment type="caution">
    <text evidence="2">The sequence shown here is derived from an EMBL/GenBank/DDBJ whole genome shotgun (WGS) entry which is preliminary data.</text>
</comment>
<evidence type="ECO:0000313" key="2">
    <source>
        <dbReference type="EMBL" id="KAK6915328.1"/>
    </source>
</evidence>
<dbReference type="AlphaFoldDB" id="A0AAN8USV9"/>
<dbReference type="Gene3D" id="1.25.40.20">
    <property type="entry name" value="Ankyrin repeat-containing domain"/>
    <property type="match status" value="1"/>
</dbReference>
<keyword evidence="1" id="KW-0040">ANK repeat</keyword>
<reference evidence="2 3" key="1">
    <citation type="submission" date="2023-12" db="EMBL/GenBank/DDBJ databases">
        <title>A high-quality genome assembly for Dillenia turbinata (Dilleniales).</title>
        <authorList>
            <person name="Chanderbali A."/>
        </authorList>
    </citation>
    <scope>NUCLEOTIDE SEQUENCE [LARGE SCALE GENOMIC DNA]</scope>
    <source>
        <strain evidence="2">LSX21</strain>
        <tissue evidence="2">Leaf</tissue>
    </source>
</reference>
<dbReference type="PROSITE" id="PS50088">
    <property type="entry name" value="ANK_REPEAT"/>
    <property type="match status" value="1"/>
</dbReference>
<dbReference type="SUPFAM" id="SSF48403">
    <property type="entry name" value="Ankyrin repeat"/>
    <property type="match status" value="1"/>
</dbReference>
<dbReference type="SMART" id="SM00248">
    <property type="entry name" value="ANK"/>
    <property type="match status" value="2"/>
</dbReference>
<keyword evidence="3" id="KW-1185">Reference proteome</keyword>